<accession>A0A934J367</accession>
<dbReference type="AlphaFoldDB" id="A0A934J367"/>
<organism evidence="2 3">
    <name type="scientific">Paenibacillus roseus</name>
    <dbReference type="NCBI Taxonomy" id="2798579"/>
    <lineage>
        <taxon>Bacteria</taxon>
        <taxon>Bacillati</taxon>
        <taxon>Bacillota</taxon>
        <taxon>Bacilli</taxon>
        <taxon>Bacillales</taxon>
        <taxon>Paenibacillaceae</taxon>
        <taxon>Paenibacillus</taxon>
    </lineage>
</organism>
<dbReference type="EMBL" id="JAELUP010000107">
    <property type="protein sequence ID" value="MBJ6363917.1"/>
    <property type="molecule type" value="Genomic_DNA"/>
</dbReference>
<keyword evidence="1" id="KW-0732">Signal</keyword>
<proteinExistence type="predicted"/>
<dbReference type="CDD" id="cd06151">
    <property type="entry name" value="YjgF_YER057c_UK114_like_3"/>
    <property type="match status" value="1"/>
</dbReference>
<comment type="caution">
    <text evidence="2">The sequence shown here is derived from an EMBL/GenBank/DDBJ whole genome shotgun (WGS) entry which is preliminary data.</text>
</comment>
<feature type="chain" id="PRO_5038048139" evidence="1">
    <location>
        <begin position="28"/>
        <end position="187"/>
    </location>
</feature>
<feature type="signal peptide" evidence="1">
    <location>
        <begin position="1"/>
        <end position="27"/>
    </location>
</feature>
<sequence length="187" mass="20348">MKLKTKLKKWAPALLIAFCFVGATVYAAEPGKPAKLPLEPIYEAEFYGNPASPISSAVAIPAGVATFHTSGTVPPVLNKAGKTVYERYGDTKTQGIGVLKEIEKQLKEQGLTIKDVVYLRVYLVADAAKGNKIDYTGWFDAYAQFFDNKSNPVKTARSTVGVAGLVNPDWLIEIEAVAVYPKLHNQD</sequence>
<dbReference type="Pfam" id="PF01042">
    <property type="entry name" value="Ribonuc_L-PSP"/>
    <property type="match status" value="1"/>
</dbReference>
<dbReference type="PANTHER" id="PTHR11803">
    <property type="entry name" value="2-IMINOBUTANOATE/2-IMINOPROPANOATE DEAMINASE RIDA"/>
    <property type="match status" value="1"/>
</dbReference>
<dbReference type="PANTHER" id="PTHR11803:SF59">
    <property type="entry name" value="ENDORIBONUCLEASE"/>
    <property type="match status" value="1"/>
</dbReference>
<dbReference type="SUPFAM" id="SSF55298">
    <property type="entry name" value="YjgF-like"/>
    <property type="match status" value="1"/>
</dbReference>
<dbReference type="InterPro" id="IPR006175">
    <property type="entry name" value="YjgF/YER057c/UK114"/>
</dbReference>
<evidence type="ECO:0000256" key="1">
    <source>
        <dbReference type="SAM" id="SignalP"/>
    </source>
</evidence>
<evidence type="ECO:0000313" key="2">
    <source>
        <dbReference type="EMBL" id="MBJ6363917.1"/>
    </source>
</evidence>
<name>A0A934J367_9BACL</name>
<reference evidence="2" key="1">
    <citation type="submission" date="2020-12" db="EMBL/GenBank/DDBJ databases">
        <authorList>
            <person name="Huq M.A."/>
        </authorList>
    </citation>
    <scope>NUCLEOTIDE SEQUENCE</scope>
    <source>
        <strain evidence="2">MAHUQ-46</strain>
    </source>
</reference>
<dbReference type="GO" id="GO:0005829">
    <property type="term" value="C:cytosol"/>
    <property type="evidence" value="ECO:0007669"/>
    <property type="project" value="TreeGrafter"/>
</dbReference>
<dbReference type="InterPro" id="IPR035959">
    <property type="entry name" value="RutC-like_sf"/>
</dbReference>
<evidence type="ECO:0000313" key="3">
    <source>
        <dbReference type="Proteomes" id="UP000640274"/>
    </source>
</evidence>
<gene>
    <name evidence="2" type="ORF">JFN88_22130</name>
</gene>
<protein>
    <submittedName>
        <fullName evidence="2">RidA family protein</fullName>
    </submittedName>
</protein>
<dbReference type="Gene3D" id="3.30.1330.40">
    <property type="entry name" value="RutC-like"/>
    <property type="match status" value="1"/>
</dbReference>
<keyword evidence="3" id="KW-1185">Reference proteome</keyword>
<dbReference type="Proteomes" id="UP000640274">
    <property type="component" value="Unassembled WGS sequence"/>
</dbReference>
<dbReference type="GO" id="GO:0019239">
    <property type="term" value="F:deaminase activity"/>
    <property type="evidence" value="ECO:0007669"/>
    <property type="project" value="TreeGrafter"/>
</dbReference>